<dbReference type="EMBL" id="VSSQ01000010">
    <property type="protein sequence ID" value="MPL59785.1"/>
    <property type="molecule type" value="Genomic_DNA"/>
</dbReference>
<dbReference type="CDD" id="cd00586">
    <property type="entry name" value="4HBT"/>
    <property type="match status" value="2"/>
</dbReference>
<dbReference type="GO" id="GO:0000036">
    <property type="term" value="F:acyl carrier activity"/>
    <property type="evidence" value="ECO:0007669"/>
    <property type="project" value="TreeGrafter"/>
</dbReference>
<keyword evidence="5" id="KW-0934">Plastid</keyword>
<name>A0A644SYT7_9ZZZZ</name>
<dbReference type="GO" id="GO:0009507">
    <property type="term" value="C:chloroplast"/>
    <property type="evidence" value="ECO:0007669"/>
    <property type="project" value="UniProtKB-SubCell"/>
</dbReference>
<dbReference type="SUPFAM" id="SSF54637">
    <property type="entry name" value="Thioesterase/thiol ester dehydrase-isomerase"/>
    <property type="match status" value="2"/>
</dbReference>
<evidence type="ECO:0000256" key="5">
    <source>
        <dbReference type="ARBA" id="ARBA00022640"/>
    </source>
</evidence>
<evidence type="ECO:0000256" key="10">
    <source>
        <dbReference type="ARBA" id="ARBA00023160"/>
    </source>
</evidence>
<feature type="domain" description="Acyl-ACP thioesterase N-terminal hotdog" evidence="11">
    <location>
        <begin position="8"/>
        <end position="122"/>
    </location>
</feature>
<dbReference type="InterPro" id="IPR002864">
    <property type="entry name" value="Acyl-ACP_thioesterase_NHD"/>
</dbReference>
<keyword evidence="9" id="KW-0443">Lipid metabolism</keyword>
<comment type="caution">
    <text evidence="13">The sequence shown here is derived from an EMBL/GenBank/DDBJ whole genome shotgun (WGS) entry which is preliminary data.</text>
</comment>
<evidence type="ECO:0000256" key="4">
    <source>
        <dbReference type="ARBA" id="ARBA00022528"/>
    </source>
</evidence>
<evidence type="ECO:0000259" key="11">
    <source>
        <dbReference type="Pfam" id="PF01643"/>
    </source>
</evidence>
<evidence type="ECO:0000256" key="2">
    <source>
        <dbReference type="ARBA" id="ARBA00006500"/>
    </source>
</evidence>
<gene>
    <name evidence="13" type="ORF">SDC9_05340</name>
</gene>
<evidence type="ECO:0000256" key="9">
    <source>
        <dbReference type="ARBA" id="ARBA00023098"/>
    </source>
</evidence>
<evidence type="ECO:0000313" key="13">
    <source>
        <dbReference type="EMBL" id="MPL59785.1"/>
    </source>
</evidence>
<reference evidence="13" key="1">
    <citation type="submission" date="2019-08" db="EMBL/GenBank/DDBJ databases">
        <authorList>
            <person name="Kucharzyk K."/>
            <person name="Murdoch R.W."/>
            <person name="Higgins S."/>
            <person name="Loffler F."/>
        </authorList>
    </citation>
    <scope>NUCLEOTIDE SEQUENCE</scope>
</reference>
<keyword evidence="4" id="KW-0150">Chloroplast</keyword>
<comment type="similarity">
    <text evidence="2">Belongs to the acyl-ACP thioesterase family.</text>
</comment>
<keyword evidence="8" id="KW-0809">Transit peptide</keyword>
<organism evidence="13">
    <name type="scientific">bioreactor metagenome</name>
    <dbReference type="NCBI Taxonomy" id="1076179"/>
    <lineage>
        <taxon>unclassified sequences</taxon>
        <taxon>metagenomes</taxon>
        <taxon>ecological metagenomes</taxon>
    </lineage>
</organism>
<keyword evidence="3" id="KW-0444">Lipid biosynthesis</keyword>
<dbReference type="AlphaFoldDB" id="A0A644SYT7"/>
<dbReference type="Pfam" id="PF20791">
    <property type="entry name" value="Acyl-ACP_TE_C"/>
    <property type="match status" value="1"/>
</dbReference>
<keyword evidence="7" id="KW-0276">Fatty acid metabolism</keyword>
<sequence length="256" mass="28945">MSIEALDTEHFIRGYDCGYGGPLKPFSLANFFQEAAGEHAAKLGIGMDALFSLGRTWMLSRIDIGIERLPLTGDRVVVRTWPFGTERVFAMRCMELLDSQGRRMAGALYNYFIYDIENGRPLRPERILDPDLKVDRPLPYADLSPGLHEPGLFPVELSGKPEDSGWRSAFGLDVSPYHIDNNGHVNNAHFVNWLCDAVPPEERGSGQARRIKVDFVSEAKRGERLVACWRKNELGDFHSIILRESQVVARALTRWE</sequence>
<feature type="domain" description="Acyl-ACP thioesterase-like C-terminal" evidence="12">
    <location>
        <begin position="174"/>
        <end position="256"/>
    </location>
</feature>
<proteinExistence type="inferred from homology"/>
<dbReference type="PANTHER" id="PTHR31727:SF6">
    <property type="entry name" value="OLEOYL-ACYL CARRIER PROTEIN THIOESTERASE 1, CHLOROPLASTIC"/>
    <property type="match status" value="1"/>
</dbReference>
<evidence type="ECO:0008006" key="14">
    <source>
        <dbReference type="Google" id="ProtNLM"/>
    </source>
</evidence>
<keyword evidence="10" id="KW-0275">Fatty acid biosynthesis</keyword>
<keyword evidence="6" id="KW-0378">Hydrolase</keyword>
<evidence type="ECO:0000259" key="12">
    <source>
        <dbReference type="Pfam" id="PF20791"/>
    </source>
</evidence>
<evidence type="ECO:0000256" key="6">
    <source>
        <dbReference type="ARBA" id="ARBA00022801"/>
    </source>
</evidence>
<dbReference type="PANTHER" id="PTHR31727">
    <property type="entry name" value="OLEOYL-ACYL CARRIER PROTEIN THIOESTERASE 1, CHLOROPLASTIC"/>
    <property type="match status" value="1"/>
</dbReference>
<evidence type="ECO:0000256" key="3">
    <source>
        <dbReference type="ARBA" id="ARBA00022516"/>
    </source>
</evidence>
<dbReference type="Pfam" id="PF01643">
    <property type="entry name" value="Acyl-ACP_TE"/>
    <property type="match status" value="1"/>
</dbReference>
<comment type="subcellular location">
    <subcellularLocation>
        <location evidence="1">Plastid</location>
        <location evidence="1">Chloroplast</location>
    </subcellularLocation>
</comment>
<dbReference type="InterPro" id="IPR045023">
    <property type="entry name" value="FATA/B"/>
</dbReference>
<dbReference type="InterPro" id="IPR049427">
    <property type="entry name" value="Acyl-ACP_TE_C"/>
</dbReference>
<evidence type="ECO:0000256" key="7">
    <source>
        <dbReference type="ARBA" id="ARBA00022832"/>
    </source>
</evidence>
<evidence type="ECO:0000256" key="1">
    <source>
        <dbReference type="ARBA" id="ARBA00004229"/>
    </source>
</evidence>
<dbReference type="InterPro" id="IPR029069">
    <property type="entry name" value="HotDog_dom_sf"/>
</dbReference>
<protein>
    <recommendedName>
        <fullName evidence="14">Acyl-ACP thioesterase</fullName>
    </recommendedName>
</protein>
<evidence type="ECO:0000256" key="8">
    <source>
        <dbReference type="ARBA" id="ARBA00022946"/>
    </source>
</evidence>
<accession>A0A644SYT7</accession>
<dbReference type="Gene3D" id="3.10.129.10">
    <property type="entry name" value="Hotdog Thioesterase"/>
    <property type="match status" value="1"/>
</dbReference>
<dbReference type="GO" id="GO:0016297">
    <property type="term" value="F:fatty acyl-[ACP] hydrolase activity"/>
    <property type="evidence" value="ECO:0007669"/>
    <property type="project" value="InterPro"/>
</dbReference>